<name>A0A2A2JH06_9BILA</name>
<dbReference type="InterPro" id="IPR014729">
    <property type="entry name" value="Rossmann-like_a/b/a_fold"/>
</dbReference>
<dbReference type="AlphaFoldDB" id="A0A2A2JH06"/>
<dbReference type="GO" id="GO:0000309">
    <property type="term" value="F:nicotinamide-nucleotide adenylyltransferase activity"/>
    <property type="evidence" value="ECO:0007669"/>
    <property type="project" value="TreeGrafter"/>
</dbReference>
<keyword evidence="2" id="KW-1185">Reference proteome</keyword>
<evidence type="ECO:0000313" key="1">
    <source>
        <dbReference type="EMBL" id="PAV61013.1"/>
    </source>
</evidence>
<dbReference type="PANTHER" id="PTHR12039:SF0">
    <property type="entry name" value="NICOTINAMIDE-NUCLEOTIDE ADENYLYLTRANSFERASE"/>
    <property type="match status" value="1"/>
</dbReference>
<reference evidence="1 2" key="1">
    <citation type="journal article" date="2017" name="Curr. Biol.">
        <title>Genome architecture and evolution of a unichromosomal asexual nematode.</title>
        <authorList>
            <person name="Fradin H."/>
            <person name="Zegar C."/>
            <person name="Gutwein M."/>
            <person name="Lucas J."/>
            <person name="Kovtun M."/>
            <person name="Corcoran D."/>
            <person name="Baugh L.R."/>
            <person name="Kiontke K."/>
            <person name="Gunsalus K."/>
            <person name="Fitch D.H."/>
            <person name="Piano F."/>
        </authorList>
    </citation>
    <scope>NUCLEOTIDE SEQUENCE [LARGE SCALE GENOMIC DNA]</scope>
    <source>
        <strain evidence="1">PF1309</strain>
    </source>
</reference>
<dbReference type="STRING" id="2018661.A0A2A2JH06"/>
<dbReference type="Gene3D" id="3.40.50.620">
    <property type="entry name" value="HUPs"/>
    <property type="match status" value="1"/>
</dbReference>
<evidence type="ECO:0000313" key="2">
    <source>
        <dbReference type="Proteomes" id="UP000218231"/>
    </source>
</evidence>
<accession>A0A2A2JH06</accession>
<dbReference type="PANTHER" id="PTHR12039">
    <property type="entry name" value="NICOTINAMIDE MONONUCLEOTIDE ADENYLYLTRANSFERASE"/>
    <property type="match status" value="1"/>
</dbReference>
<dbReference type="SUPFAM" id="SSF52374">
    <property type="entry name" value="Nucleotidylyl transferase"/>
    <property type="match status" value="1"/>
</dbReference>
<dbReference type="GO" id="GO:0004515">
    <property type="term" value="F:nicotinate-nucleotide adenylyltransferase activity"/>
    <property type="evidence" value="ECO:0007669"/>
    <property type="project" value="TreeGrafter"/>
</dbReference>
<dbReference type="Proteomes" id="UP000218231">
    <property type="component" value="Unassembled WGS sequence"/>
</dbReference>
<comment type="caution">
    <text evidence="1">The sequence shown here is derived from an EMBL/GenBank/DDBJ whole genome shotgun (WGS) entry which is preliminary data.</text>
</comment>
<dbReference type="GO" id="GO:0009435">
    <property type="term" value="P:NAD+ biosynthetic process"/>
    <property type="evidence" value="ECO:0007669"/>
    <property type="project" value="TreeGrafter"/>
</dbReference>
<protein>
    <submittedName>
        <fullName evidence="1">Uncharacterized protein</fullName>
    </submittedName>
</protein>
<organism evidence="1 2">
    <name type="scientific">Diploscapter pachys</name>
    <dbReference type="NCBI Taxonomy" id="2018661"/>
    <lineage>
        <taxon>Eukaryota</taxon>
        <taxon>Metazoa</taxon>
        <taxon>Ecdysozoa</taxon>
        <taxon>Nematoda</taxon>
        <taxon>Chromadorea</taxon>
        <taxon>Rhabditida</taxon>
        <taxon>Rhabditina</taxon>
        <taxon>Rhabditomorpha</taxon>
        <taxon>Rhabditoidea</taxon>
        <taxon>Rhabditidae</taxon>
        <taxon>Diploscapter</taxon>
    </lineage>
</organism>
<gene>
    <name evidence="1" type="ORF">WR25_04375</name>
</gene>
<dbReference type="InterPro" id="IPR051182">
    <property type="entry name" value="Euk_NMN_adenylyltrnsfrase"/>
</dbReference>
<proteinExistence type="predicted"/>
<sequence length="119" mass="13168">MNSDSDIRLKLVVGGDVVDSFTRILPNGQHLWAPSDIKSIISEFGLLVITRDCAQPLDTIKQLTHLNGVAEQVIFLSDEVCPCAVSSTRLRTAIKEGRSIRYATPDAVIQYIDKHGLYQ</sequence>
<dbReference type="OrthoDB" id="422187at2759"/>
<dbReference type="EMBL" id="LIAE01010440">
    <property type="protein sequence ID" value="PAV61013.1"/>
    <property type="molecule type" value="Genomic_DNA"/>
</dbReference>